<dbReference type="InterPro" id="IPR039688">
    <property type="entry name" value="STAC1/2/3"/>
</dbReference>
<evidence type="ECO:0000259" key="14">
    <source>
        <dbReference type="PROSITE" id="PS50081"/>
    </source>
</evidence>
<dbReference type="GO" id="GO:0042383">
    <property type="term" value="C:sarcolemma"/>
    <property type="evidence" value="ECO:0007669"/>
    <property type="project" value="UniProtKB-SubCell"/>
</dbReference>
<dbReference type="Pfam" id="PF07653">
    <property type="entry name" value="SH3_2"/>
    <property type="match status" value="1"/>
</dbReference>
<dbReference type="GO" id="GO:0008270">
    <property type="term" value="F:zinc ion binding"/>
    <property type="evidence" value="ECO:0007669"/>
    <property type="project" value="UniProtKB-KW"/>
</dbReference>
<dbReference type="Ensembl" id="ENSATET00000036942.3">
    <property type="protein sequence ID" value="ENSATEP00000036422.2"/>
    <property type="gene ID" value="ENSATEG00000025025.3"/>
</dbReference>
<evidence type="ECO:0000256" key="8">
    <source>
        <dbReference type="ARBA" id="ARBA00022771"/>
    </source>
</evidence>
<feature type="domain" description="SH3" evidence="13">
    <location>
        <begin position="285"/>
        <end position="342"/>
    </location>
</feature>
<dbReference type="SUPFAM" id="SSF57889">
    <property type="entry name" value="Cysteine-rich domain"/>
    <property type="match status" value="1"/>
</dbReference>
<dbReference type="SUPFAM" id="SSF50044">
    <property type="entry name" value="SH3-domain"/>
    <property type="match status" value="2"/>
</dbReference>
<evidence type="ECO:0000256" key="9">
    <source>
        <dbReference type="ARBA" id="ARBA00022833"/>
    </source>
</evidence>
<proteinExistence type="predicted"/>
<dbReference type="GO" id="GO:1903078">
    <property type="term" value="P:positive regulation of protein localization to plasma membrane"/>
    <property type="evidence" value="ECO:0007669"/>
    <property type="project" value="TreeGrafter"/>
</dbReference>
<feature type="region of interest" description="Disordered" evidence="12">
    <location>
        <begin position="1"/>
        <end position="27"/>
    </location>
</feature>
<comment type="subcellular location">
    <subcellularLocation>
        <location evidence="1">Cell membrane</location>
        <location evidence="1">Sarcolemma</location>
        <topology evidence="1">Peripheral membrane protein</topology>
        <orientation evidence="1">Cytoplasmic side</orientation>
    </subcellularLocation>
    <subcellularLocation>
        <location evidence="2">Cytoplasm</location>
    </subcellularLocation>
</comment>
<dbReference type="InterPro" id="IPR002219">
    <property type="entry name" value="PKC_DAG/PE"/>
</dbReference>
<dbReference type="SMART" id="SM00109">
    <property type="entry name" value="C1"/>
    <property type="match status" value="1"/>
</dbReference>
<dbReference type="Proteomes" id="UP000265040">
    <property type="component" value="Chromosome 5"/>
</dbReference>
<dbReference type="AlphaFoldDB" id="A0A3Q1JMP9"/>
<dbReference type="Pfam" id="PF00130">
    <property type="entry name" value="C1_1"/>
    <property type="match status" value="1"/>
</dbReference>
<evidence type="ECO:0000256" key="2">
    <source>
        <dbReference type="ARBA" id="ARBA00004496"/>
    </source>
</evidence>
<keyword evidence="3 11" id="KW-0728">SH3 domain</keyword>
<dbReference type="Pfam" id="PF14604">
    <property type="entry name" value="SH3_9"/>
    <property type="match status" value="1"/>
</dbReference>
<dbReference type="SMART" id="SM00326">
    <property type="entry name" value="SH3"/>
    <property type="match status" value="2"/>
</dbReference>
<dbReference type="InParanoid" id="A0A3Q1JMP9"/>
<dbReference type="InterPro" id="IPR046349">
    <property type="entry name" value="C1-like_sf"/>
</dbReference>
<dbReference type="InterPro" id="IPR001452">
    <property type="entry name" value="SH3_domain"/>
</dbReference>
<dbReference type="OMA" id="NEEWWRI"/>
<evidence type="ECO:0000256" key="12">
    <source>
        <dbReference type="SAM" id="MobiDB-lite"/>
    </source>
</evidence>
<reference evidence="15" key="3">
    <citation type="submission" date="2025-09" db="UniProtKB">
        <authorList>
            <consortium name="Ensembl"/>
        </authorList>
    </citation>
    <scope>IDENTIFICATION</scope>
</reference>
<keyword evidence="7" id="KW-0677">Repeat</keyword>
<keyword evidence="4" id="KW-1003">Cell membrane</keyword>
<dbReference type="PRINTS" id="PR00452">
    <property type="entry name" value="SH3DOMAIN"/>
</dbReference>
<evidence type="ECO:0000313" key="16">
    <source>
        <dbReference type="Proteomes" id="UP000265040"/>
    </source>
</evidence>
<dbReference type="PROSITE" id="PS50081">
    <property type="entry name" value="ZF_DAG_PE_2"/>
    <property type="match status" value="1"/>
</dbReference>
<feature type="domain" description="Phorbol-ester/DAG-type" evidence="14">
    <location>
        <begin position="62"/>
        <end position="113"/>
    </location>
</feature>
<evidence type="ECO:0008006" key="17">
    <source>
        <dbReference type="Google" id="ProtNLM"/>
    </source>
</evidence>
<dbReference type="GO" id="GO:0003009">
    <property type="term" value="P:skeletal muscle contraction"/>
    <property type="evidence" value="ECO:0007669"/>
    <property type="project" value="TreeGrafter"/>
</dbReference>
<dbReference type="PANTHER" id="PTHR15135">
    <property type="entry name" value="STAC"/>
    <property type="match status" value="1"/>
</dbReference>
<dbReference type="Gene3D" id="3.30.60.20">
    <property type="match status" value="1"/>
</dbReference>
<accession>A0A3Q1JMP9</accession>
<feature type="compositionally biased region" description="Basic and acidic residues" evidence="12">
    <location>
        <begin position="1"/>
        <end position="17"/>
    </location>
</feature>
<sequence length="342" mass="39370">MAHYDSLDDKDSVDIHDNPPLPDNVMKEEDNTVYFIYDEEVEVEEKEEPAPLQPIKPVNDRPHKFKDHYCKEPKFCDVCARMIVLNNKFSLRCKNCKTCIHHQCQSYVEFQRCFGKIPPGFRRAYSSPLYSSQQNATVSQLLPFSQSNRTDPVFETLRTGVIMANKERKKGSEDKKNMMMMMEEDESQLKEEDGDGGGGYTECCAMNVRVSQSKKLQPGKIGVFSQSHYYLALYRFKAIEKDDLDVHAGDRITVIDDSNEEWWRGKIGERTGFIPANYIIRVRAGERVYKVTRSFVGNREMGQITLKKDQIVVKKGEEVNGYLKVSTGRKIGFFPANLLQEI</sequence>
<evidence type="ECO:0000256" key="1">
    <source>
        <dbReference type="ARBA" id="ARBA00004278"/>
    </source>
</evidence>
<dbReference type="FunFam" id="3.30.60.20:FF:000022">
    <property type="entry name" value="SH3 and cysteine-rich domain-containing protein 3 isoform 2"/>
    <property type="match status" value="1"/>
</dbReference>
<evidence type="ECO:0000256" key="3">
    <source>
        <dbReference type="ARBA" id="ARBA00022443"/>
    </source>
</evidence>
<reference evidence="15" key="2">
    <citation type="submission" date="2025-08" db="UniProtKB">
        <authorList>
            <consortium name="Ensembl"/>
        </authorList>
    </citation>
    <scope>IDENTIFICATION</scope>
</reference>
<evidence type="ECO:0000256" key="10">
    <source>
        <dbReference type="ARBA" id="ARBA00023136"/>
    </source>
</evidence>
<dbReference type="Gene3D" id="2.30.30.40">
    <property type="entry name" value="SH3 Domains"/>
    <property type="match status" value="1"/>
</dbReference>
<evidence type="ECO:0000256" key="4">
    <source>
        <dbReference type="ARBA" id="ARBA00022475"/>
    </source>
</evidence>
<evidence type="ECO:0000256" key="11">
    <source>
        <dbReference type="PROSITE-ProRule" id="PRU00192"/>
    </source>
</evidence>
<dbReference type="PROSITE" id="PS50002">
    <property type="entry name" value="SH3"/>
    <property type="match status" value="2"/>
</dbReference>
<keyword evidence="5" id="KW-0963">Cytoplasm</keyword>
<keyword evidence="6" id="KW-0479">Metal-binding</keyword>
<dbReference type="InterPro" id="IPR036028">
    <property type="entry name" value="SH3-like_dom_sf"/>
</dbReference>
<gene>
    <name evidence="15" type="primary">STAC3</name>
</gene>
<evidence type="ECO:0000256" key="5">
    <source>
        <dbReference type="ARBA" id="ARBA00022490"/>
    </source>
</evidence>
<keyword evidence="9" id="KW-0862">Zinc</keyword>
<evidence type="ECO:0000256" key="7">
    <source>
        <dbReference type="ARBA" id="ARBA00022737"/>
    </source>
</evidence>
<dbReference type="OrthoDB" id="6250593at2759"/>
<dbReference type="PANTHER" id="PTHR15135:SF2">
    <property type="entry name" value="SH3 AND CYSTEINE-RICH DOMAIN-CONTAINING PROTEIN 3"/>
    <property type="match status" value="1"/>
</dbReference>
<dbReference type="STRING" id="64144.ENSATEP00000036422"/>
<keyword evidence="10" id="KW-0472">Membrane</keyword>
<dbReference type="CDD" id="cd20882">
    <property type="entry name" value="C1_Stac3"/>
    <property type="match status" value="1"/>
</dbReference>
<keyword evidence="8" id="KW-0863">Zinc-finger</keyword>
<evidence type="ECO:0000256" key="6">
    <source>
        <dbReference type="ARBA" id="ARBA00022723"/>
    </source>
</evidence>
<dbReference type="PROSITE" id="PS00479">
    <property type="entry name" value="ZF_DAG_PE_1"/>
    <property type="match status" value="1"/>
</dbReference>
<dbReference type="Pfam" id="PF16664">
    <property type="entry name" value="STAC2_u1"/>
    <property type="match status" value="1"/>
</dbReference>
<dbReference type="FunCoup" id="A0A3Q1JMP9">
    <property type="interactions" value="1238"/>
</dbReference>
<keyword evidence="16" id="KW-1185">Reference proteome</keyword>
<name>A0A3Q1JMP9_ANATE</name>
<reference evidence="15" key="1">
    <citation type="submission" date="2021-04" db="EMBL/GenBank/DDBJ databases">
        <authorList>
            <consortium name="Wellcome Sanger Institute Data Sharing"/>
        </authorList>
    </citation>
    <scope>NUCLEOTIDE SEQUENCE [LARGE SCALE GENOMIC DNA]</scope>
</reference>
<evidence type="ECO:0000313" key="15">
    <source>
        <dbReference type="Ensembl" id="ENSATEP00000036422.2"/>
    </source>
</evidence>
<protein>
    <recommendedName>
        <fullName evidence="17">SH3 and cysteine rich domain 3</fullName>
    </recommendedName>
</protein>
<feature type="domain" description="SH3" evidence="13">
    <location>
        <begin position="225"/>
        <end position="284"/>
    </location>
</feature>
<organism evidence="15 16">
    <name type="scientific">Anabas testudineus</name>
    <name type="common">Climbing perch</name>
    <name type="synonym">Anthias testudineus</name>
    <dbReference type="NCBI Taxonomy" id="64144"/>
    <lineage>
        <taxon>Eukaryota</taxon>
        <taxon>Metazoa</taxon>
        <taxon>Chordata</taxon>
        <taxon>Craniata</taxon>
        <taxon>Vertebrata</taxon>
        <taxon>Euteleostomi</taxon>
        <taxon>Actinopterygii</taxon>
        <taxon>Neopterygii</taxon>
        <taxon>Teleostei</taxon>
        <taxon>Neoteleostei</taxon>
        <taxon>Acanthomorphata</taxon>
        <taxon>Anabantaria</taxon>
        <taxon>Anabantiformes</taxon>
        <taxon>Anabantoidei</taxon>
        <taxon>Anabantidae</taxon>
        <taxon>Anabas</taxon>
    </lineage>
</organism>
<dbReference type="GO" id="GO:0005737">
    <property type="term" value="C:cytoplasm"/>
    <property type="evidence" value="ECO:0007669"/>
    <property type="project" value="UniProtKB-SubCell"/>
</dbReference>
<evidence type="ECO:0000259" key="13">
    <source>
        <dbReference type="PROSITE" id="PS50002"/>
    </source>
</evidence>
<dbReference type="GeneTree" id="ENSGT00950000183092"/>